<dbReference type="Proteomes" id="UP000828390">
    <property type="component" value="Unassembled WGS sequence"/>
</dbReference>
<gene>
    <name evidence="2" type="ORF">DPMN_028425</name>
</gene>
<evidence type="ECO:0000313" key="2">
    <source>
        <dbReference type="EMBL" id="KAH3865386.1"/>
    </source>
</evidence>
<comment type="caution">
    <text evidence="2">The sequence shown here is derived from an EMBL/GenBank/DDBJ whole genome shotgun (WGS) entry which is preliminary data.</text>
</comment>
<proteinExistence type="predicted"/>
<keyword evidence="3" id="KW-1185">Reference proteome</keyword>
<dbReference type="AlphaFoldDB" id="A0A9D4LWP8"/>
<sequence>MHPLFFNMELLFIVTASFMVMSSAKPTFLRPSEDDHVETTLVRCSSSLYDLTVCMAKEKYILFEIKKCDGLLAQTLLCLSTGDEVSYAYGQNEAEENGDQFVVKRGLGRCINHCLNGQGRINFIQCKSMCHK</sequence>
<name>A0A9D4LWP8_DREPO</name>
<keyword evidence="1" id="KW-0732">Signal</keyword>
<evidence type="ECO:0000256" key="1">
    <source>
        <dbReference type="SAM" id="SignalP"/>
    </source>
</evidence>
<organism evidence="2 3">
    <name type="scientific">Dreissena polymorpha</name>
    <name type="common">Zebra mussel</name>
    <name type="synonym">Mytilus polymorpha</name>
    <dbReference type="NCBI Taxonomy" id="45954"/>
    <lineage>
        <taxon>Eukaryota</taxon>
        <taxon>Metazoa</taxon>
        <taxon>Spiralia</taxon>
        <taxon>Lophotrochozoa</taxon>
        <taxon>Mollusca</taxon>
        <taxon>Bivalvia</taxon>
        <taxon>Autobranchia</taxon>
        <taxon>Heteroconchia</taxon>
        <taxon>Euheterodonta</taxon>
        <taxon>Imparidentia</taxon>
        <taxon>Neoheterodontei</taxon>
        <taxon>Myida</taxon>
        <taxon>Dreissenoidea</taxon>
        <taxon>Dreissenidae</taxon>
        <taxon>Dreissena</taxon>
    </lineage>
</organism>
<feature type="chain" id="PRO_5039600369" evidence="1">
    <location>
        <begin position="25"/>
        <end position="132"/>
    </location>
</feature>
<feature type="signal peptide" evidence="1">
    <location>
        <begin position="1"/>
        <end position="24"/>
    </location>
</feature>
<dbReference type="EMBL" id="JAIWYP010000002">
    <property type="protein sequence ID" value="KAH3865386.1"/>
    <property type="molecule type" value="Genomic_DNA"/>
</dbReference>
<accession>A0A9D4LWP8</accession>
<evidence type="ECO:0000313" key="3">
    <source>
        <dbReference type="Proteomes" id="UP000828390"/>
    </source>
</evidence>
<reference evidence="2" key="2">
    <citation type="submission" date="2020-11" db="EMBL/GenBank/DDBJ databases">
        <authorList>
            <person name="McCartney M.A."/>
            <person name="Auch B."/>
            <person name="Kono T."/>
            <person name="Mallez S."/>
            <person name="Becker A."/>
            <person name="Gohl D.M."/>
            <person name="Silverstein K.A.T."/>
            <person name="Koren S."/>
            <person name="Bechman K.B."/>
            <person name="Herman A."/>
            <person name="Abrahante J.E."/>
            <person name="Garbe J."/>
        </authorList>
    </citation>
    <scope>NUCLEOTIDE SEQUENCE</scope>
    <source>
        <strain evidence="2">Duluth1</strain>
        <tissue evidence="2">Whole animal</tissue>
    </source>
</reference>
<reference evidence="2" key="1">
    <citation type="journal article" date="2019" name="bioRxiv">
        <title>The Genome of the Zebra Mussel, Dreissena polymorpha: A Resource for Invasive Species Research.</title>
        <authorList>
            <person name="McCartney M.A."/>
            <person name="Auch B."/>
            <person name="Kono T."/>
            <person name="Mallez S."/>
            <person name="Zhang Y."/>
            <person name="Obille A."/>
            <person name="Becker A."/>
            <person name="Abrahante J.E."/>
            <person name="Garbe J."/>
            <person name="Badalamenti J.P."/>
            <person name="Herman A."/>
            <person name="Mangelson H."/>
            <person name="Liachko I."/>
            <person name="Sullivan S."/>
            <person name="Sone E.D."/>
            <person name="Koren S."/>
            <person name="Silverstein K.A.T."/>
            <person name="Beckman K.B."/>
            <person name="Gohl D.M."/>
        </authorList>
    </citation>
    <scope>NUCLEOTIDE SEQUENCE</scope>
    <source>
        <strain evidence="2">Duluth1</strain>
        <tissue evidence="2">Whole animal</tissue>
    </source>
</reference>
<protein>
    <submittedName>
        <fullName evidence="2">Uncharacterized protein</fullName>
    </submittedName>
</protein>